<dbReference type="PANTHER" id="PTHR21357:SF4">
    <property type="entry name" value="FAM172 FAMILY PROTEIN HOMOLOG CG10038"/>
    <property type="match status" value="1"/>
</dbReference>
<dbReference type="SUPFAM" id="SSF53474">
    <property type="entry name" value="alpha/beta-Hydrolases"/>
    <property type="match status" value="1"/>
</dbReference>
<accession>A0A914BK40</accession>
<evidence type="ECO:0000313" key="4">
    <source>
        <dbReference type="Proteomes" id="UP000887568"/>
    </source>
</evidence>
<feature type="compositionally biased region" description="Polar residues" evidence="1">
    <location>
        <begin position="37"/>
        <end position="49"/>
    </location>
</feature>
<evidence type="ECO:0000256" key="1">
    <source>
        <dbReference type="SAM" id="MobiDB-lite"/>
    </source>
</evidence>
<dbReference type="GO" id="GO:0035197">
    <property type="term" value="F:siRNA binding"/>
    <property type="evidence" value="ECO:0007669"/>
    <property type="project" value="TreeGrafter"/>
</dbReference>
<dbReference type="Proteomes" id="UP000887568">
    <property type="component" value="Unplaced"/>
</dbReference>
<feature type="compositionally biased region" description="Low complexity" evidence="1">
    <location>
        <begin position="13"/>
        <end position="29"/>
    </location>
</feature>
<dbReference type="EnsemblMetazoa" id="XM_038220546.1">
    <property type="protein sequence ID" value="XP_038076474.1"/>
    <property type="gene ID" value="LOC119744566"/>
</dbReference>
<dbReference type="EnsemblMetazoa" id="XM_038220545.1">
    <property type="protein sequence ID" value="XP_038076473.1"/>
    <property type="gene ID" value="LOC119744566"/>
</dbReference>
<reference evidence="3" key="1">
    <citation type="submission" date="2022-11" db="UniProtKB">
        <authorList>
            <consortium name="EnsemblMetazoa"/>
        </authorList>
    </citation>
    <scope>IDENTIFICATION</scope>
</reference>
<dbReference type="PANTHER" id="PTHR21357">
    <property type="entry name" value="FAM172 FAMILY PROTEIN HOMOLOG CG10038"/>
    <property type="match status" value="1"/>
</dbReference>
<dbReference type="RefSeq" id="XP_038076474.1">
    <property type="nucleotide sequence ID" value="XM_038220546.1"/>
</dbReference>
<feature type="compositionally biased region" description="Basic and acidic residues" evidence="1">
    <location>
        <begin position="52"/>
        <end position="76"/>
    </location>
</feature>
<dbReference type="OMA" id="HEETSHY"/>
<dbReference type="InterPro" id="IPR048263">
    <property type="entry name" value="Arb2"/>
</dbReference>
<dbReference type="InterPro" id="IPR029058">
    <property type="entry name" value="AB_hydrolase_fold"/>
</dbReference>
<dbReference type="OrthoDB" id="421951at2759"/>
<feature type="compositionally biased region" description="Basic and acidic residues" evidence="1">
    <location>
        <begin position="97"/>
        <end position="148"/>
    </location>
</feature>
<dbReference type="Pfam" id="PF22749">
    <property type="entry name" value="Arb2"/>
    <property type="match status" value="1"/>
</dbReference>
<feature type="domain" description="Arb2" evidence="2">
    <location>
        <begin position="249"/>
        <end position="496"/>
    </location>
</feature>
<keyword evidence="4" id="KW-1185">Reference proteome</keyword>
<evidence type="ECO:0000313" key="3">
    <source>
        <dbReference type="EnsemblMetazoa" id="XP_038076474.1"/>
    </source>
</evidence>
<dbReference type="InterPro" id="IPR053858">
    <property type="entry name" value="Arb2_dom"/>
</dbReference>
<feature type="region of interest" description="Disordered" evidence="1">
    <location>
        <begin position="537"/>
        <end position="606"/>
    </location>
</feature>
<dbReference type="RefSeq" id="XP_038076473.1">
    <property type="nucleotide sequence ID" value="XM_038220545.1"/>
</dbReference>
<proteinExistence type="predicted"/>
<dbReference type="GO" id="GO:0031048">
    <property type="term" value="P:regulatory ncRNA-mediated heterochromatin formation"/>
    <property type="evidence" value="ECO:0007669"/>
    <property type="project" value="TreeGrafter"/>
</dbReference>
<protein>
    <recommendedName>
        <fullName evidence="2">Arb2 domain-containing protein</fullName>
    </recommendedName>
</protein>
<feature type="compositionally biased region" description="Acidic residues" evidence="1">
    <location>
        <begin position="566"/>
        <end position="575"/>
    </location>
</feature>
<organism evidence="3 4">
    <name type="scientific">Patiria miniata</name>
    <name type="common">Bat star</name>
    <name type="synonym">Asterina miniata</name>
    <dbReference type="NCBI Taxonomy" id="46514"/>
    <lineage>
        <taxon>Eukaryota</taxon>
        <taxon>Metazoa</taxon>
        <taxon>Echinodermata</taxon>
        <taxon>Eleutherozoa</taxon>
        <taxon>Asterozoa</taxon>
        <taxon>Asteroidea</taxon>
        <taxon>Valvatacea</taxon>
        <taxon>Valvatida</taxon>
        <taxon>Asterinidae</taxon>
        <taxon>Patiria</taxon>
    </lineage>
</organism>
<feature type="region of interest" description="Disordered" evidence="1">
    <location>
        <begin position="1"/>
        <end position="237"/>
    </location>
</feature>
<evidence type="ECO:0000259" key="2">
    <source>
        <dbReference type="Pfam" id="PF22749"/>
    </source>
</evidence>
<feature type="compositionally biased region" description="Basic and acidic residues" evidence="1">
    <location>
        <begin position="194"/>
        <end position="229"/>
    </location>
</feature>
<sequence length="606" mass="66919">MEESSQQSMMDVESQQTGTESQQTGTESQMSIEQEVPESQSQMEVSQQLPDEEMKLECDATDLKQERDATDFKPEGDATNFKPECDATDLKPGGDTTDYKPECDATDYKPEGDGTDFKPECDATDYKPEGDGTDSKPECDATDSKPECDATVPKQPKLDHGDDPDDLVSPASTAEQTTEPDEAVGENGDGQDQEETKKETEKSTAKEEVVEKSTAKEAVVEKSTAKEAVVEDVDKDEEDSFVFPDTVAFPDTLEGFKYAFNEGGQLRHTETGEPFLFEVKKGDMRYNQLHYEALGEVITQHVYKLLESETNLKRVYLGDSENELRGFVFMSENALETTDKLLILIHGSGVVRAGQWARRLIINDCLDSGTQLPYIKRAMEEGYEVLVMNTNENFSTLADGRRVSIKGSSSPSEHGLNVWDKFVAETPAKHVAIVAHSYGGVVTIDLAVKRTESFMKKVFAVAFTDSVHSLHYDMDDALHALFTQNAVNWVSSHKPLGTVVDDRGYDCTRVSAGTTRHEETSWYSFHSIFHFLSTKEEEVKRPEVEDPVASEASEPAGDSMSTEDGPGQEDVESEEASGARNAETQPLQPPETGGQETEIGGRETEV</sequence>
<feature type="compositionally biased region" description="Acidic residues" evidence="1">
    <location>
        <begin position="178"/>
        <end position="193"/>
    </location>
</feature>
<dbReference type="GO" id="GO:0005634">
    <property type="term" value="C:nucleus"/>
    <property type="evidence" value="ECO:0007669"/>
    <property type="project" value="TreeGrafter"/>
</dbReference>
<dbReference type="GeneID" id="119744566"/>
<dbReference type="Gene3D" id="3.40.50.1820">
    <property type="entry name" value="alpha/beta hydrolase"/>
    <property type="match status" value="1"/>
</dbReference>
<dbReference type="AlphaFoldDB" id="A0A914BK40"/>
<name>A0A914BK40_PATMI</name>